<feature type="transmembrane region" description="Helical" evidence="2">
    <location>
        <begin position="64"/>
        <end position="83"/>
    </location>
</feature>
<dbReference type="EMBL" id="JAGIOI010000001">
    <property type="protein sequence ID" value="MBP2411735.1"/>
    <property type="molecule type" value="Genomic_DNA"/>
</dbReference>
<feature type="transmembrane region" description="Helical" evidence="2">
    <location>
        <begin position="417"/>
        <end position="439"/>
    </location>
</feature>
<protein>
    <submittedName>
        <fullName evidence="3">Uncharacterized protein</fullName>
    </submittedName>
</protein>
<accession>A0ABS4YT27</accession>
<feature type="transmembrane region" description="Helical" evidence="2">
    <location>
        <begin position="123"/>
        <end position="142"/>
    </location>
</feature>
<gene>
    <name evidence="3" type="ORF">JOF48_000534</name>
</gene>
<feature type="transmembrane region" description="Helical" evidence="2">
    <location>
        <begin position="34"/>
        <end position="52"/>
    </location>
</feature>
<evidence type="ECO:0000256" key="1">
    <source>
        <dbReference type="SAM" id="MobiDB-lite"/>
    </source>
</evidence>
<comment type="caution">
    <text evidence="3">The sequence shown here is derived from an EMBL/GenBank/DDBJ whole genome shotgun (WGS) entry which is preliminary data.</text>
</comment>
<dbReference type="Proteomes" id="UP000711614">
    <property type="component" value="Unassembled WGS sequence"/>
</dbReference>
<proteinExistence type="predicted"/>
<evidence type="ECO:0000313" key="4">
    <source>
        <dbReference type="Proteomes" id="UP000711614"/>
    </source>
</evidence>
<feature type="transmembrane region" description="Helical" evidence="2">
    <location>
        <begin position="353"/>
        <end position="377"/>
    </location>
</feature>
<keyword evidence="4" id="KW-1185">Reference proteome</keyword>
<evidence type="ECO:0000256" key="2">
    <source>
        <dbReference type="SAM" id="Phobius"/>
    </source>
</evidence>
<feature type="transmembrane region" description="Helical" evidence="2">
    <location>
        <begin position="148"/>
        <end position="166"/>
    </location>
</feature>
<dbReference type="RefSeq" id="WP_209677043.1">
    <property type="nucleotide sequence ID" value="NZ_JAGIOI010000001.1"/>
</dbReference>
<feature type="region of interest" description="Disordered" evidence="1">
    <location>
        <begin position="295"/>
        <end position="319"/>
    </location>
</feature>
<feature type="transmembrane region" description="Helical" evidence="2">
    <location>
        <begin position="459"/>
        <end position="476"/>
    </location>
</feature>
<evidence type="ECO:0000313" key="3">
    <source>
        <dbReference type="EMBL" id="MBP2411735.1"/>
    </source>
</evidence>
<name>A0ABS4YT27_9MICC</name>
<keyword evidence="2" id="KW-0472">Membrane</keyword>
<reference evidence="3 4" key="1">
    <citation type="submission" date="2021-03" db="EMBL/GenBank/DDBJ databases">
        <title>Sequencing the genomes of 1000 actinobacteria strains.</title>
        <authorList>
            <person name="Klenk H.-P."/>
        </authorList>
    </citation>
    <scope>NUCLEOTIDE SEQUENCE [LARGE SCALE GENOMIC DNA]</scope>
    <source>
        <strain evidence="3 4">DSM 16005</strain>
    </source>
</reference>
<sequence>MAYPMSRAVPGAESVPLPTSPVVWAGYASRALRASLGTTLLWALAVTMLGFFSPLRMGRVVDDVARLVPAVLFVIFVVGALSLGREIGRAFKYVLGYGRLKRTSEFHGHTVVPRRGLRLKRGATLLGVLLGMGAAGIIRAAVQDWVMALLLGGLAIVLVIPTVKVLRLARIMWRQAIDVQRTNGDIVRDGEHSTGVVVAVTYEDFIVDGRAMFHVDLEYRTGGRQESARIRFHDYPVWAPAVGNVFDVWSDPERPFVQERILLERRYVDQVFVPLDAEPVSVSHAAGQEAVHRIPAPERTDSDSGLSGGITLADTPDGTVAGNPAAKLLLQPQWAADESHAPATHKAARRTRFLIGLPPNLIAALALAGTLLVPAMIENVPWWTLAALWLYTALTVTNAALYWQFMLRTRWFVRSGVSFGATEAAVFAGFFAAGFAMLATDSMVMAPLHQELAWTPAHVLTWAAVIGALLVFEWAFTSNAWALKHLNAEYPAPPEAIQEALTCHDPDGIDRLERDYGYRAGVFLCD</sequence>
<keyword evidence="2" id="KW-0812">Transmembrane</keyword>
<feature type="transmembrane region" description="Helical" evidence="2">
    <location>
        <begin position="383"/>
        <end position="405"/>
    </location>
</feature>
<organism evidence="3 4">
    <name type="scientific">Arthrobacter stackebrandtii</name>
    <dbReference type="NCBI Taxonomy" id="272161"/>
    <lineage>
        <taxon>Bacteria</taxon>
        <taxon>Bacillati</taxon>
        <taxon>Actinomycetota</taxon>
        <taxon>Actinomycetes</taxon>
        <taxon>Micrococcales</taxon>
        <taxon>Micrococcaceae</taxon>
        <taxon>Arthrobacter</taxon>
    </lineage>
</organism>
<keyword evidence="2" id="KW-1133">Transmembrane helix</keyword>